<accession>X1UVP7</accession>
<comment type="caution">
    <text evidence="2">The sequence shown here is derived from an EMBL/GenBank/DDBJ whole genome shotgun (WGS) entry which is preliminary data.</text>
</comment>
<dbReference type="EMBL" id="BARW01027960">
    <property type="protein sequence ID" value="GAJ07687.1"/>
    <property type="molecule type" value="Genomic_DNA"/>
</dbReference>
<evidence type="ECO:0000313" key="2">
    <source>
        <dbReference type="EMBL" id="GAJ07687.1"/>
    </source>
</evidence>
<gene>
    <name evidence="2" type="ORF">S12H4_45250</name>
</gene>
<sequence>SILIAGVILFAAGCAEFQALVAGGKERARETAAAAVETTEAALESGESLSRAWAETAETPWGMIGGWIANVGFVAALAGCAWLKRKLGGSMAALGVVTDKVNAGVNDSEMTIATKKMIRVAVKAKMDGESNVAQAALKTALDGPGR</sequence>
<keyword evidence="1" id="KW-1133">Transmembrane helix</keyword>
<dbReference type="AlphaFoldDB" id="X1UVP7"/>
<proteinExistence type="predicted"/>
<feature type="transmembrane region" description="Helical" evidence="1">
    <location>
        <begin position="61"/>
        <end position="83"/>
    </location>
</feature>
<reference evidence="2" key="1">
    <citation type="journal article" date="2014" name="Front. Microbiol.">
        <title>High frequency of phylogenetically diverse reductive dehalogenase-homologous genes in deep subseafloor sedimentary metagenomes.</title>
        <authorList>
            <person name="Kawai M."/>
            <person name="Futagami T."/>
            <person name="Toyoda A."/>
            <person name="Takaki Y."/>
            <person name="Nishi S."/>
            <person name="Hori S."/>
            <person name="Arai W."/>
            <person name="Tsubouchi T."/>
            <person name="Morono Y."/>
            <person name="Uchiyama I."/>
            <person name="Ito T."/>
            <person name="Fujiyama A."/>
            <person name="Inagaki F."/>
            <person name="Takami H."/>
        </authorList>
    </citation>
    <scope>NUCLEOTIDE SEQUENCE</scope>
    <source>
        <strain evidence="2">Expedition CK06-06</strain>
    </source>
</reference>
<organism evidence="2">
    <name type="scientific">marine sediment metagenome</name>
    <dbReference type="NCBI Taxonomy" id="412755"/>
    <lineage>
        <taxon>unclassified sequences</taxon>
        <taxon>metagenomes</taxon>
        <taxon>ecological metagenomes</taxon>
    </lineage>
</organism>
<name>X1UVP7_9ZZZZ</name>
<feature type="non-terminal residue" evidence="2">
    <location>
        <position position="1"/>
    </location>
</feature>
<evidence type="ECO:0000256" key="1">
    <source>
        <dbReference type="SAM" id="Phobius"/>
    </source>
</evidence>
<keyword evidence="1" id="KW-0472">Membrane</keyword>
<protein>
    <submittedName>
        <fullName evidence="2">Uncharacterized protein</fullName>
    </submittedName>
</protein>
<keyword evidence="1" id="KW-0812">Transmembrane</keyword>